<evidence type="ECO:0000313" key="2">
    <source>
        <dbReference type="EMBL" id="GIG30974.1"/>
    </source>
</evidence>
<evidence type="ECO:0000313" key="3">
    <source>
        <dbReference type="EMBL" id="NYD86018.1"/>
    </source>
</evidence>
<accession>A0A7Y9FET7</accession>
<keyword evidence="2" id="KW-0378">Hydrolase</keyword>
<reference evidence="3 4" key="1">
    <citation type="submission" date="2020-07" db="EMBL/GenBank/DDBJ databases">
        <title>Sequencing the genomes of 1000 actinobacteria strains.</title>
        <authorList>
            <person name="Klenk H.-P."/>
        </authorList>
    </citation>
    <scope>NUCLEOTIDE SEQUENCE [LARGE SCALE GENOMIC DNA]</scope>
    <source>
        <strain evidence="3 4">DSM 24482</strain>
    </source>
</reference>
<organism evidence="3 4">
    <name type="scientific">Cellulomonas oligotrophica</name>
    <dbReference type="NCBI Taxonomy" id="931536"/>
    <lineage>
        <taxon>Bacteria</taxon>
        <taxon>Bacillati</taxon>
        <taxon>Actinomycetota</taxon>
        <taxon>Actinomycetes</taxon>
        <taxon>Micrococcales</taxon>
        <taxon>Cellulomonadaceae</taxon>
        <taxon>Cellulomonas</taxon>
    </lineage>
</organism>
<dbReference type="EMBL" id="BONN01000001">
    <property type="protein sequence ID" value="GIG30974.1"/>
    <property type="molecule type" value="Genomic_DNA"/>
</dbReference>
<dbReference type="Gene3D" id="3.40.50.1820">
    <property type="entry name" value="alpha/beta hydrolase"/>
    <property type="match status" value="1"/>
</dbReference>
<evidence type="ECO:0000259" key="1">
    <source>
        <dbReference type="Pfam" id="PF20408"/>
    </source>
</evidence>
<evidence type="ECO:0000313" key="4">
    <source>
        <dbReference type="Proteomes" id="UP000577956"/>
    </source>
</evidence>
<dbReference type="EMBL" id="JACCBK010000001">
    <property type="protein sequence ID" value="NYD86018.1"/>
    <property type="molecule type" value="Genomic_DNA"/>
</dbReference>
<sequence length="199" mass="20361">MSVPQPRTGVRVVRADAAPADVAGLLLTPGASATRDHSTLVALDDALVGQVPVRRVDLPRGKAAVARVRAEADAFAAELGVPTGRLVVGGRSFGGRMASVAVAEGLDVAGLLLLSYPLHPPGEPEKLRTAHLPDVRVPVLAVSGERDPFGSPTELAHHLTALGGPWTLALVPGTHAPADGAVVEAVRLWWPDPAAAAAP</sequence>
<gene>
    <name evidence="3" type="ORF">BKA21_001567</name>
    <name evidence="2" type="ORF">Col01nite_01330</name>
</gene>
<dbReference type="Proteomes" id="UP000618382">
    <property type="component" value="Unassembled WGS sequence"/>
</dbReference>
<dbReference type="RefSeq" id="WP_425549971.1">
    <property type="nucleotide sequence ID" value="NZ_BAABFI010000002.1"/>
</dbReference>
<comment type="caution">
    <text evidence="3">The sequence shown here is derived from an EMBL/GenBank/DDBJ whole genome shotgun (WGS) entry which is preliminary data.</text>
</comment>
<evidence type="ECO:0000313" key="5">
    <source>
        <dbReference type="Proteomes" id="UP000618382"/>
    </source>
</evidence>
<proteinExistence type="predicted"/>
<dbReference type="InterPro" id="IPR029058">
    <property type="entry name" value="AB_hydrolase_fold"/>
</dbReference>
<dbReference type="InterPro" id="IPR026555">
    <property type="entry name" value="NSL3/Tex30"/>
</dbReference>
<protein>
    <submittedName>
        <fullName evidence="2">Alpha/beta hydrolase</fullName>
    </submittedName>
</protein>
<name>A0A7Y9FET7_9CELL</name>
<dbReference type="SUPFAM" id="SSF53474">
    <property type="entry name" value="alpha/beta-Hydrolases"/>
    <property type="match status" value="1"/>
</dbReference>
<dbReference type="PANTHER" id="PTHR13136:SF11">
    <property type="entry name" value="TESTIS-EXPRESSED PROTEIN 30"/>
    <property type="match status" value="1"/>
</dbReference>
<keyword evidence="5" id="KW-1185">Reference proteome</keyword>
<dbReference type="GO" id="GO:0016787">
    <property type="term" value="F:hydrolase activity"/>
    <property type="evidence" value="ECO:0007669"/>
    <property type="project" value="UniProtKB-KW"/>
</dbReference>
<dbReference type="PANTHER" id="PTHR13136">
    <property type="entry name" value="TESTIS DEVELOPMENT PROTEIN PRTD"/>
    <property type="match status" value="1"/>
</dbReference>
<reference evidence="2 5" key="2">
    <citation type="submission" date="2021-01" db="EMBL/GenBank/DDBJ databases">
        <title>Whole genome shotgun sequence of Cellulomonas oligotrophica NBRC 109435.</title>
        <authorList>
            <person name="Komaki H."/>
            <person name="Tamura T."/>
        </authorList>
    </citation>
    <scope>NUCLEOTIDE SEQUENCE [LARGE SCALE GENOMIC DNA]</scope>
    <source>
        <strain evidence="2 5">NBRC 109435</strain>
    </source>
</reference>
<feature type="domain" description="KANL3/Tex30 alpha/beta hydrolase-like" evidence="1">
    <location>
        <begin position="76"/>
        <end position="158"/>
    </location>
</feature>
<dbReference type="InterPro" id="IPR046879">
    <property type="entry name" value="KANL3/Tex30_Abhydrolase"/>
</dbReference>
<dbReference type="AlphaFoldDB" id="A0A7Y9FET7"/>
<dbReference type="Pfam" id="PF20408">
    <property type="entry name" value="Abhydrolase_11"/>
    <property type="match status" value="1"/>
</dbReference>
<dbReference type="Proteomes" id="UP000577956">
    <property type="component" value="Unassembled WGS sequence"/>
</dbReference>